<evidence type="ECO:0000313" key="7">
    <source>
        <dbReference type="Proteomes" id="UP000016801"/>
    </source>
</evidence>
<dbReference type="SUPFAM" id="SSF53098">
    <property type="entry name" value="Ribonuclease H-like"/>
    <property type="match status" value="1"/>
</dbReference>
<feature type="compositionally biased region" description="Acidic residues" evidence="4">
    <location>
        <begin position="816"/>
        <end position="827"/>
    </location>
</feature>
<dbReference type="PANTHER" id="PTHR11439:SF438">
    <property type="entry name" value="REVERSE TRANSCRIPTASE TY1_COPIA-TYPE DOMAIN-CONTAINING PROTEIN"/>
    <property type="match status" value="1"/>
</dbReference>
<organism evidence="6 7">
    <name type="scientific">Claviceps purpurea (strain 20.1)</name>
    <name type="common">Ergot fungus</name>
    <name type="synonym">Sphacelia segetum</name>
    <dbReference type="NCBI Taxonomy" id="1111077"/>
    <lineage>
        <taxon>Eukaryota</taxon>
        <taxon>Fungi</taxon>
        <taxon>Dikarya</taxon>
        <taxon>Ascomycota</taxon>
        <taxon>Pezizomycotina</taxon>
        <taxon>Sordariomycetes</taxon>
        <taxon>Hypocreomycetidae</taxon>
        <taxon>Hypocreales</taxon>
        <taxon>Clavicipitaceae</taxon>
        <taxon>Claviceps</taxon>
    </lineage>
</organism>
<reference evidence="6 7" key="1">
    <citation type="journal article" date="2013" name="PLoS Genet.">
        <title>Plant-symbiotic fungi as chemical engineers: Multi-genome analysis of the Clavicipitaceae reveals dynamics of alkaloid loci.</title>
        <authorList>
            <person name="Schardl C.L."/>
            <person name="Young C.A."/>
            <person name="Hesse U."/>
            <person name="Amyotte S.G."/>
            <person name="Andreeva K."/>
            <person name="Calie P.J."/>
            <person name="Fleetwood D.J."/>
            <person name="Haws D.C."/>
            <person name="Moore N."/>
            <person name="Oeser B."/>
            <person name="Panaccione D.G."/>
            <person name="Schweri K.K."/>
            <person name="Voisey C.R."/>
            <person name="Farman M.L."/>
            <person name="Jaromczyk J.W."/>
            <person name="Roe B.A."/>
            <person name="O'Sullivan D.M."/>
            <person name="Scott B."/>
            <person name="Tudzynski P."/>
            <person name="An Z."/>
            <person name="Arnaoudova E.G."/>
            <person name="Bullock C.T."/>
            <person name="Charlton N.D."/>
            <person name="Chen L."/>
            <person name="Cox M."/>
            <person name="Dinkins R.D."/>
            <person name="Florea S."/>
            <person name="Glenn A.E."/>
            <person name="Gordon A."/>
            <person name="Gueldener U."/>
            <person name="Harris D.R."/>
            <person name="Hollin W."/>
            <person name="Jaromczyk J."/>
            <person name="Johnson R.D."/>
            <person name="Khan A.K."/>
            <person name="Leistner E."/>
            <person name="Leuchtmann A."/>
            <person name="Li C."/>
            <person name="Liu J."/>
            <person name="Liu J."/>
            <person name="Liu M."/>
            <person name="Mace W."/>
            <person name="Machado C."/>
            <person name="Nagabhyru P."/>
            <person name="Pan J."/>
            <person name="Schmid J."/>
            <person name="Sugawara K."/>
            <person name="Steiner U."/>
            <person name="Takach J.E."/>
            <person name="Tanaka E."/>
            <person name="Webb J.S."/>
            <person name="Wilson E.V."/>
            <person name="Wiseman J.L."/>
            <person name="Yoshida R."/>
            <person name="Zeng Z."/>
        </authorList>
    </citation>
    <scope>NUCLEOTIDE SEQUENCE [LARGE SCALE GENOMIC DNA]</scope>
    <source>
        <strain evidence="6 7">20.1</strain>
    </source>
</reference>
<feature type="compositionally biased region" description="Polar residues" evidence="4">
    <location>
        <begin position="667"/>
        <end position="686"/>
    </location>
</feature>
<dbReference type="VEuPathDB" id="FungiDB:CPUR_08768"/>
<keyword evidence="3" id="KW-0496">Mitochondrion</keyword>
<dbReference type="InterPro" id="IPR012337">
    <property type="entry name" value="RNaseH-like_sf"/>
</dbReference>
<dbReference type="STRING" id="1111077.M1WIP3"/>
<dbReference type="eggNOG" id="KOG0017">
    <property type="taxonomic scope" value="Eukaryota"/>
</dbReference>
<sequence>MGVRAFIDAIGTRFDPVWARDALSRVSAYSFKVEADTLDNLCADFCRFRASLKTTNIPCDKGVNATLGTRSDQTDNKASRKSKQDHKCPCERPHHPWKPESCRILYMAVTGDKSKGKIGEAKAKRIRETYNDAKFNSLRSNIDKQGWKLKEKEQGKDIPENISAATIDPEMLKQLEVPSGVHATIDMKHPLSNCTLYDSCGALHVVNNPDLLVPGSFKPSDAEDYLESGTSSIAISGRGTRVFKKIFDGKKGPKTIDLTLNDVAVVPNFHVNIVSDSRLLFNVLTYFERWVGRQFGLPIAKYKSDNERAVISEKGDTIFQTWARQEGIDLELTPAYTHEPNGNAERANQTITTKSIAMLKGANLPKDLWPESTRAATHLYNMSPIQRLGWKSPIQVLESWFRDNARLPIRTPTADLRPDWSGLYVYGCRAYPVSRDREADRNRRFYKTNTRGHIGYLVGYVASNIYRIWIPSLKQVISTRNVLFNEFIFYDPSHETTDALTVPEQVDLVRTLDIAAQLEKEINLIRDRGTETPSWFSEVLRSGVNHNIPEASDVIYRPHSDISPPIAQAPTSVMPTHSHEVSMTDAPPLSPPLNPTQSQDVDMTDAPPRQPSSHSVTSQDVTMSDAPSPQPSMSTDIEMTEAPSIVISDPSPTTEVDSIPMTDIQATEATPQAPSVPSTPETTFLKPQSPHAEQRHGLLTPRSSPGAGSDILSSPSSPTQMSTAHHHSENSPPTVPSPDVPEQFAQDTGDDNVRATDDSKNNDRRIERTCSPSETIQGDDNAPTDHPGDSSVTDRQTTYATQDEDVSMSESIADADAFDDFDTDMPDADSAVAKPAPPSSSHTPSTSQKGVATRSRQTRKSRKPASTNSRDSSSISTEIPRRSSRIQKLKKEGRGQDWSILRNRRPDLFLNNFLWDPKLLLETDHLNAIPEELQELRTVFAVIDACCDKNTRSNLKDKILKAPRIHQRDLVREPRFYKEAMKHPLRDHWIYAMVEEITKLKQRETWKQIKRSEAKSQPLPLKWVFTYKFNEENVLERCKARICVRGDLQDKSTIDRTYSATLAAHAFRIFIALVARFDLETIQFDVKNAFLYAWRKANGLPVTCELPDGFKVDGECVELLRALYGLRDSPQLWFEELSSKLKKLGLIPSLEEPCLFYTEARDVFLIFFVDDIIIAYHRDHKDKAEALIAGLKSYFELDDRGEAQFFLGIQIIRDRPNRKIFLSHEAYISKIGDKFNQTNRATFPAIPIPAIDFHKSDSQADKATIKTYQEKIGSILYTAIMIRPDVAFAASKLSQFLTNPSPEHMRAADQVIRYLVLTKHLALSFGHGGMQVIQIASDASFADDQETRRSSQGYLITLFGGPVIWKATRQSTVTTSTTEAELLALQQTAKETMALQRLFKDIKFNTEEDYIIHCDNRQTIRLVLNESERINTRLRHVDIHGMWLKQEFNRGSFMIDYLPTAEMPADGFTKALNRQMFERFRTMLGLTDVQTLNLTATSTKPSITAIDSPTGNDSYAMAQQLR</sequence>
<keyword evidence="7" id="KW-1185">Reference proteome</keyword>
<evidence type="ECO:0000256" key="4">
    <source>
        <dbReference type="SAM" id="MobiDB-lite"/>
    </source>
</evidence>
<dbReference type="GO" id="GO:0005739">
    <property type="term" value="C:mitochondrion"/>
    <property type="evidence" value="ECO:0007669"/>
    <property type="project" value="UniProtKB-SubCell"/>
</dbReference>
<feature type="compositionally biased region" description="Polar residues" evidence="4">
    <location>
        <begin position="790"/>
        <end position="801"/>
    </location>
</feature>
<dbReference type="Pfam" id="PF25597">
    <property type="entry name" value="SH3_retrovirus"/>
    <property type="match status" value="1"/>
</dbReference>
<dbReference type="OrthoDB" id="4356562at2759"/>
<dbReference type="EMBL" id="CAGA01000126">
    <property type="protein sequence ID" value="CCE34829.1"/>
    <property type="molecule type" value="Genomic_DNA"/>
</dbReference>
<dbReference type="Pfam" id="PF07727">
    <property type="entry name" value="RVT_2"/>
    <property type="match status" value="1"/>
</dbReference>
<dbReference type="PROSITE" id="PS50994">
    <property type="entry name" value="INTEGRASE"/>
    <property type="match status" value="1"/>
</dbReference>
<evidence type="ECO:0000313" key="6">
    <source>
        <dbReference type="EMBL" id="CCE34829.1"/>
    </source>
</evidence>
<dbReference type="InterPro" id="IPR057670">
    <property type="entry name" value="SH3_retrovirus"/>
</dbReference>
<evidence type="ECO:0000259" key="5">
    <source>
        <dbReference type="PROSITE" id="PS50994"/>
    </source>
</evidence>
<feature type="domain" description="Integrase catalytic" evidence="5">
    <location>
        <begin position="210"/>
        <end position="401"/>
    </location>
</feature>
<dbReference type="Proteomes" id="UP000016801">
    <property type="component" value="Unassembled WGS sequence"/>
</dbReference>
<dbReference type="InterPro" id="IPR043502">
    <property type="entry name" value="DNA/RNA_pol_sf"/>
</dbReference>
<dbReference type="Gene3D" id="3.30.420.10">
    <property type="entry name" value="Ribonuclease H-like superfamily/Ribonuclease H"/>
    <property type="match status" value="1"/>
</dbReference>
<dbReference type="InterPro" id="IPR036397">
    <property type="entry name" value="RNaseH_sf"/>
</dbReference>
<feature type="region of interest" description="Disordered" evidence="4">
    <location>
        <begin position="63"/>
        <end position="93"/>
    </location>
</feature>
<feature type="compositionally biased region" description="Polar residues" evidence="4">
    <location>
        <begin position="711"/>
        <end position="723"/>
    </location>
</feature>
<feature type="compositionally biased region" description="Basic and acidic residues" evidence="4">
    <location>
        <begin position="751"/>
        <end position="768"/>
    </location>
</feature>
<dbReference type="InterPro" id="IPR001584">
    <property type="entry name" value="Integrase_cat-core"/>
</dbReference>
<dbReference type="InterPro" id="IPR013103">
    <property type="entry name" value="RVT_2"/>
</dbReference>
<proteinExistence type="predicted"/>
<feature type="compositionally biased region" description="Polar residues" evidence="4">
    <location>
        <begin position="611"/>
        <end position="636"/>
    </location>
</feature>
<dbReference type="CDD" id="cd09272">
    <property type="entry name" value="RNase_HI_RT_Ty1"/>
    <property type="match status" value="1"/>
</dbReference>
<feature type="compositionally biased region" description="Low complexity" evidence="4">
    <location>
        <begin position="866"/>
        <end position="876"/>
    </location>
</feature>
<feature type="region of interest" description="Disordered" evidence="4">
    <location>
        <begin position="559"/>
        <end position="636"/>
    </location>
</feature>
<name>M1WIP3_CLAP2</name>
<dbReference type="GO" id="GO:0003723">
    <property type="term" value="F:RNA binding"/>
    <property type="evidence" value="ECO:0007669"/>
    <property type="project" value="UniProtKB-KW"/>
</dbReference>
<feature type="region of interest" description="Disordered" evidence="4">
    <location>
        <begin position="667"/>
        <end position="894"/>
    </location>
</feature>
<evidence type="ECO:0000256" key="1">
    <source>
        <dbReference type="ARBA" id="ARBA00004173"/>
    </source>
</evidence>
<dbReference type="SUPFAM" id="SSF56672">
    <property type="entry name" value="DNA/RNA polymerases"/>
    <property type="match status" value="1"/>
</dbReference>
<dbReference type="HOGENOM" id="CLU_001650_18_1_1"/>
<feature type="compositionally biased region" description="Low complexity" evidence="4">
    <location>
        <begin position="828"/>
        <end position="847"/>
    </location>
</feature>
<dbReference type="PANTHER" id="PTHR11439">
    <property type="entry name" value="GAG-POL-RELATED RETROTRANSPOSON"/>
    <property type="match status" value="1"/>
</dbReference>
<dbReference type="GO" id="GO:0015074">
    <property type="term" value="P:DNA integration"/>
    <property type="evidence" value="ECO:0007669"/>
    <property type="project" value="InterPro"/>
</dbReference>
<evidence type="ECO:0000256" key="3">
    <source>
        <dbReference type="ARBA" id="ARBA00023128"/>
    </source>
</evidence>
<protein>
    <submittedName>
        <fullName evidence="6">Related to retrotransposon HobS hobase</fullName>
    </submittedName>
</protein>
<comment type="subcellular location">
    <subcellularLocation>
        <location evidence="1">Mitochondrion</location>
    </subcellularLocation>
</comment>
<accession>M1WIP3</accession>
<gene>
    <name evidence="6" type="ORF">CPUR_08768</name>
</gene>
<evidence type="ECO:0000256" key="2">
    <source>
        <dbReference type="ARBA" id="ARBA00022884"/>
    </source>
</evidence>
<dbReference type="GO" id="GO:0005634">
    <property type="term" value="C:nucleus"/>
    <property type="evidence" value="ECO:0007669"/>
    <property type="project" value="UniProtKB-ARBA"/>
</dbReference>
<keyword evidence="2" id="KW-0694">RNA-binding</keyword>
<comment type="caution">
    <text evidence="6">The sequence shown here is derived from an EMBL/GenBank/DDBJ whole genome shotgun (WGS) entry which is preliminary data.</text>
</comment>